<evidence type="ECO:0000259" key="1">
    <source>
        <dbReference type="Pfam" id="PF24339"/>
    </source>
</evidence>
<accession>A0A1I7ZX89</accession>
<dbReference type="Pfam" id="PF24339">
    <property type="entry name" value="OB_DEPS-1_3rd"/>
    <property type="match status" value="1"/>
</dbReference>
<evidence type="ECO:0000313" key="3">
    <source>
        <dbReference type="WBParaSite" id="L893_g30657.t1"/>
    </source>
</evidence>
<name>A0A1I7ZX89_9BILA</name>
<keyword evidence="2" id="KW-1185">Reference proteome</keyword>
<proteinExistence type="predicted"/>
<dbReference type="AlphaFoldDB" id="A0A1I7ZX89"/>
<reference evidence="3" key="1">
    <citation type="submission" date="2016-11" db="UniProtKB">
        <authorList>
            <consortium name="WormBaseParasite"/>
        </authorList>
    </citation>
    <scope>IDENTIFICATION</scope>
</reference>
<evidence type="ECO:0000313" key="2">
    <source>
        <dbReference type="Proteomes" id="UP000095287"/>
    </source>
</evidence>
<sequence length="291" mass="33923">MPKFLGRGSYDPANYEANLRGIVVTSPIRDEFVGAVFVDPDRPLYLMHKNLFILRGDPCMTRSRHIRMEEFFEFGEVITFIGCNGFMMSIEKVEQKTAESFVEDQKHLVETICVFRYTEDNTRTTVYSTTFGIIDFDTKALGGVPAEDVAIRCFVNVDYEDPNTCNFTAVRFKCIEPEDAPLVTDTPWHKNRVERLPIYDDDDDAPVDPLGLRKSSEPRQDILYKKQGRICQRKRYGDPIEVRCPAFKRERFIIGFLLHEHNDIEPGRWIKFDAFWNPKTNCYIINQYEVK</sequence>
<feature type="domain" description="P-granule-associated protein DEPS-1 third OB-fold" evidence="1">
    <location>
        <begin position="242"/>
        <end position="289"/>
    </location>
</feature>
<dbReference type="WBParaSite" id="L893_g30657.t1">
    <property type="protein sequence ID" value="L893_g30657.t1"/>
    <property type="gene ID" value="L893_g30657"/>
</dbReference>
<organism evidence="2 3">
    <name type="scientific">Steinernema glaseri</name>
    <dbReference type="NCBI Taxonomy" id="37863"/>
    <lineage>
        <taxon>Eukaryota</taxon>
        <taxon>Metazoa</taxon>
        <taxon>Ecdysozoa</taxon>
        <taxon>Nematoda</taxon>
        <taxon>Chromadorea</taxon>
        <taxon>Rhabditida</taxon>
        <taxon>Tylenchina</taxon>
        <taxon>Panagrolaimomorpha</taxon>
        <taxon>Strongyloidoidea</taxon>
        <taxon>Steinernematidae</taxon>
        <taxon>Steinernema</taxon>
    </lineage>
</organism>
<dbReference type="Proteomes" id="UP000095287">
    <property type="component" value="Unplaced"/>
</dbReference>
<protein>
    <submittedName>
        <fullName evidence="3">BAH domain-containing protein</fullName>
    </submittedName>
</protein>
<dbReference type="InterPro" id="IPR057147">
    <property type="entry name" value="OB_DEPS-1_3rd"/>
</dbReference>